<proteinExistence type="predicted"/>
<keyword evidence="2" id="KW-1185">Reference proteome</keyword>
<dbReference type="Proteomes" id="UP000548726">
    <property type="component" value="Unassembled WGS sequence"/>
</dbReference>
<name>A0A6V8I6H4_9PROT</name>
<accession>A0A6V8I6H4</accession>
<comment type="caution">
    <text evidence="1">The sequence shown here is derived from an EMBL/GenBank/DDBJ whole genome shotgun (WGS) entry which is preliminary data.</text>
</comment>
<evidence type="ECO:0000313" key="1">
    <source>
        <dbReference type="EMBL" id="GFE93173.1"/>
    </source>
</evidence>
<sequence>MDNGRKNVKNKKRNKMYIEVLKISAHDIVN</sequence>
<reference evidence="1 2" key="1">
    <citation type="journal article" date="2020" name="Cell Rep.">
        <title>Local necrotic cells trigger systemic immune activation via gut microbiome dysbiosis in Drosophila.</title>
        <authorList>
            <person name="Kosakamoto H."/>
            <person name="Yamauchi T."/>
            <person name="Akuzawa-Tokita Y."/>
            <person name="Nishimura K."/>
            <person name="Soga T."/>
            <person name="Murakami T."/>
            <person name="Mori H."/>
            <person name="Yamamoto K."/>
            <person name="Miyazaki R."/>
            <person name="Koto A."/>
            <person name="Miura M."/>
            <person name="Obata F."/>
        </authorList>
    </citation>
    <scope>NUCLEOTIDE SEQUENCE [LARGE SCALE GENOMIC DNA]</scope>
    <source>
        <strain evidence="1 2">Ai</strain>
    </source>
</reference>
<evidence type="ECO:0000313" key="2">
    <source>
        <dbReference type="Proteomes" id="UP000548726"/>
    </source>
</evidence>
<dbReference type="AlphaFoldDB" id="A0A6V8I6H4"/>
<dbReference type="EMBL" id="BLJP01000003">
    <property type="protein sequence ID" value="GFE93173.1"/>
    <property type="molecule type" value="Genomic_DNA"/>
</dbReference>
<organism evidence="1 2">
    <name type="scientific">Acetobacter persici</name>
    <dbReference type="NCBI Taxonomy" id="1076596"/>
    <lineage>
        <taxon>Bacteria</taxon>
        <taxon>Pseudomonadati</taxon>
        <taxon>Pseudomonadota</taxon>
        <taxon>Alphaproteobacteria</taxon>
        <taxon>Acetobacterales</taxon>
        <taxon>Acetobacteraceae</taxon>
        <taxon>Acetobacter</taxon>
    </lineage>
</organism>
<protein>
    <submittedName>
        <fullName evidence="1">Uncharacterized protein</fullName>
    </submittedName>
</protein>
<gene>
    <name evidence="1" type="ORF">DmAi_12320</name>
</gene>